<protein>
    <submittedName>
        <fullName evidence="2">Uncharacterized protein</fullName>
    </submittedName>
</protein>
<accession>A0AAD7I4A3</accession>
<organism evidence="2 3">
    <name type="scientific">Mycena metata</name>
    <dbReference type="NCBI Taxonomy" id="1033252"/>
    <lineage>
        <taxon>Eukaryota</taxon>
        <taxon>Fungi</taxon>
        <taxon>Dikarya</taxon>
        <taxon>Basidiomycota</taxon>
        <taxon>Agaricomycotina</taxon>
        <taxon>Agaricomycetes</taxon>
        <taxon>Agaricomycetidae</taxon>
        <taxon>Agaricales</taxon>
        <taxon>Marasmiineae</taxon>
        <taxon>Mycenaceae</taxon>
        <taxon>Mycena</taxon>
    </lineage>
</organism>
<comment type="caution">
    <text evidence="2">The sequence shown here is derived from an EMBL/GenBank/DDBJ whole genome shotgun (WGS) entry which is preliminary data.</text>
</comment>
<dbReference type="Proteomes" id="UP001215598">
    <property type="component" value="Unassembled WGS sequence"/>
</dbReference>
<keyword evidence="3" id="KW-1185">Reference proteome</keyword>
<evidence type="ECO:0000313" key="3">
    <source>
        <dbReference type="Proteomes" id="UP001215598"/>
    </source>
</evidence>
<dbReference type="EMBL" id="JARKIB010000131">
    <property type="protein sequence ID" value="KAJ7734674.1"/>
    <property type="molecule type" value="Genomic_DNA"/>
</dbReference>
<gene>
    <name evidence="2" type="ORF">B0H16DRAFT_1467520</name>
</gene>
<evidence type="ECO:0000256" key="1">
    <source>
        <dbReference type="SAM" id="MobiDB-lite"/>
    </source>
</evidence>
<sequence length="258" mass="29311">MLLAERHGRTLAAKVGQSAFLLTNSTPPAVSSTSSSTSRHILAWVSGQHYSTPLTPSPPLASPGGRMEKKVSDAQRAASLRYRERNKAELQRKAREHMDKRRAQLKQSGDAWAAYTEKAREESARYRQKHAEDLALNQCARRAKYAYFNVFLLTHPSEFRSRATIAKRGFAAWHEGYLKRHPPAPQLQRKDLPEWPSDSEQGNDADAEPVIPPPPPDSASYEERLNFFLDYQDPTTAPDYVPKPGQEPFFQRGKRRWD</sequence>
<proteinExistence type="predicted"/>
<evidence type="ECO:0000313" key="2">
    <source>
        <dbReference type="EMBL" id="KAJ7734674.1"/>
    </source>
</evidence>
<feature type="region of interest" description="Disordered" evidence="1">
    <location>
        <begin position="181"/>
        <end position="258"/>
    </location>
</feature>
<dbReference type="AlphaFoldDB" id="A0AAD7I4A3"/>
<reference evidence="2" key="1">
    <citation type="submission" date="2023-03" db="EMBL/GenBank/DDBJ databases">
        <title>Massive genome expansion in bonnet fungi (Mycena s.s.) driven by repeated elements and novel gene families across ecological guilds.</title>
        <authorList>
            <consortium name="Lawrence Berkeley National Laboratory"/>
            <person name="Harder C.B."/>
            <person name="Miyauchi S."/>
            <person name="Viragh M."/>
            <person name="Kuo A."/>
            <person name="Thoen E."/>
            <person name="Andreopoulos B."/>
            <person name="Lu D."/>
            <person name="Skrede I."/>
            <person name="Drula E."/>
            <person name="Henrissat B."/>
            <person name="Morin E."/>
            <person name="Kohler A."/>
            <person name="Barry K."/>
            <person name="LaButti K."/>
            <person name="Morin E."/>
            <person name="Salamov A."/>
            <person name="Lipzen A."/>
            <person name="Mereny Z."/>
            <person name="Hegedus B."/>
            <person name="Baldrian P."/>
            <person name="Stursova M."/>
            <person name="Weitz H."/>
            <person name="Taylor A."/>
            <person name="Grigoriev I.V."/>
            <person name="Nagy L.G."/>
            <person name="Martin F."/>
            <person name="Kauserud H."/>
        </authorList>
    </citation>
    <scope>NUCLEOTIDE SEQUENCE</scope>
    <source>
        <strain evidence="2">CBHHK182m</strain>
    </source>
</reference>
<name>A0AAD7I4A3_9AGAR</name>